<evidence type="ECO:0000256" key="1">
    <source>
        <dbReference type="SAM" id="SignalP"/>
    </source>
</evidence>
<keyword evidence="1" id="KW-0732">Signal</keyword>
<feature type="signal peptide" evidence="1">
    <location>
        <begin position="1"/>
        <end position="25"/>
    </location>
</feature>
<gene>
    <name evidence="2" type="ORF">BU23DRAFT_229653</name>
</gene>
<protein>
    <recommendedName>
        <fullName evidence="4">Secreted protein</fullName>
    </recommendedName>
</protein>
<evidence type="ECO:0000313" key="2">
    <source>
        <dbReference type="EMBL" id="KAF1978653.1"/>
    </source>
</evidence>
<evidence type="ECO:0000313" key="3">
    <source>
        <dbReference type="Proteomes" id="UP000800036"/>
    </source>
</evidence>
<proteinExistence type="predicted"/>
<sequence length="75" mass="8247">MVRWLSGDLCLWLPTLSADSHHAEAETGGPACQRTPAQSGLRQQQFADDAVARPSIPCRRSWFTEARSAECDSIC</sequence>
<dbReference type="EMBL" id="ML976660">
    <property type="protein sequence ID" value="KAF1978653.1"/>
    <property type="molecule type" value="Genomic_DNA"/>
</dbReference>
<keyword evidence="3" id="KW-1185">Reference proteome</keyword>
<organism evidence="2 3">
    <name type="scientific">Bimuria novae-zelandiae CBS 107.79</name>
    <dbReference type="NCBI Taxonomy" id="1447943"/>
    <lineage>
        <taxon>Eukaryota</taxon>
        <taxon>Fungi</taxon>
        <taxon>Dikarya</taxon>
        <taxon>Ascomycota</taxon>
        <taxon>Pezizomycotina</taxon>
        <taxon>Dothideomycetes</taxon>
        <taxon>Pleosporomycetidae</taxon>
        <taxon>Pleosporales</taxon>
        <taxon>Massarineae</taxon>
        <taxon>Didymosphaeriaceae</taxon>
        <taxon>Bimuria</taxon>
    </lineage>
</organism>
<name>A0A6A5VLR2_9PLEO</name>
<dbReference type="AlphaFoldDB" id="A0A6A5VLR2"/>
<dbReference type="Proteomes" id="UP000800036">
    <property type="component" value="Unassembled WGS sequence"/>
</dbReference>
<reference evidence="2" key="1">
    <citation type="journal article" date="2020" name="Stud. Mycol.">
        <title>101 Dothideomycetes genomes: a test case for predicting lifestyles and emergence of pathogens.</title>
        <authorList>
            <person name="Haridas S."/>
            <person name="Albert R."/>
            <person name="Binder M."/>
            <person name="Bloem J."/>
            <person name="Labutti K."/>
            <person name="Salamov A."/>
            <person name="Andreopoulos B."/>
            <person name="Baker S."/>
            <person name="Barry K."/>
            <person name="Bills G."/>
            <person name="Bluhm B."/>
            <person name="Cannon C."/>
            <person name="Castanera R."/>
            <person name="Culley D."/>
            <person name="Daum C."/>
            <person name="Ezra D."/>
            <person name="Gonzalez J."/>
            <person name="Henrissat B."/>
            <person name="Kuo A."/>
            <person name="Liang C."/>
            <person name="Lipzen A."/>
            <person name="Lutzoni F."/>
            <person name="Magnuson J."/>
            <person name="Mondo S."/>
            <person name="Nolan M."/>
            <person name="Ohm R."/>
            <person name="Pangilinan J."/>
            <person name="Park H.-J."/>
            <person name="Ramirez L."/>
            <person name="Alfaro M."/>
            <person name="Sun H."/>
            <person name="Tritt A."/>
            <person name="Yoshinaga Y."/>
            <person name="Zwiers L.-H."/>
            <person name="Turgeon B."/>
            <person name="Goodwin S."/>
            <person name="Spatafora J."/>
            <person name="Crous P."/>
            <person name="Grigoriev I."/>
        </authorList>
    </citation>
    <scope>NUCLEOTIDE SEQUENCE</scope>
    <source>
        <strain evidence="2">CBS 107.79</strain>
    </source>
</reference>
<accession>A0A6A5VLR2</accession>
<evidence type="ECO:0008006" key="4">
    <source>
        <dbReference type="Google" id="ProtNLM"/>
    </source>
</evidence>
<feature type="chain" id="PRO_5025329316" description="Secreted protein" evidence="1">
    <location>
        <begin position="26"/>
        <end position="75"/>
    </location>
</feature>